<organism evidence="1 2">
    <name type="scientific">Nephila pilipes</name>
    <name type="common">Giant wood spider</name>
    <name type="synonym">Nephila maculata</name>
    <dbReference type="NCBI Taxonomy" id="299642"/>
    <lineage>
        <taxon>Eukaryota</taxon>
        <taxon>Metazoa</taxon>
        <taxon>Ecdysozoa</taxon>
        <taxon>Arthropoda</taxon>
        <taxon>Chelicerata</taxon>
        <taxon>Arachnida</taxon>
        <taxon>Araneae</taxon>
        <taxon>Araneomorphae</taxon>
        <taxon>Entelegynae</taxon>
        <taxon>Araneoidea</taxon>
        <taxon>Nephilidae</taxon>
        <taxon>Nephila</taxon>
    </lineage>
</organism>
<gene>
    <name evidence="1" type="primary">Tf2-8_61</name>
    <name evidence="1" type="ORF">NPIL_180051</name>
</gene>
<protein>
    <submittedName>
        <fullName evidence="1">Transposon Tf2-8 polyprotein</fullName>
    </submittedName>
</protein>
<accession>A0A8X6UBK1</accession>
<dbReference type="AlphaFoldDB" id="A0A8X6UBK1"/>
<reference evidence="1" key="1">
    <citation type="submission" date="2020-08" db="EMBL/GenBank/DDBJ databases">
        <title>Multicomponent nature underlies the extraordinary mechanical properties of spider dragline silk.</title>
        <authorList>
            <person name="Kono N."/>
            <person name="Nakamura H."/>
            <person name="Mori M."/>
            <person name="Yoshida Y."/>
            <person name="Ohtoshi R."/>
            <person name="Malay A.D."/>
            <person name="Moran D.A.P."/>
            <person name="Tomita M."/>
            <person name="Numata K."/>
            <person name="Arakawa K."/>
        </authorList>
    </citation>
    <scope>NUCLEOTIDE SEQUENCE</scope>
</reference>
<name>A0A8X6UBK1_NEPPI</name>
<sequence>MGYFSVDKTVSKIKKPYLFASMKSYSRRDISMCFECLVPKGERQGFIHPILSGRRPFDYLGLLIMSSKRNKDLLIIINSMIRCVPLYSVKDTSAKNVLKRMKI</sequence>
<evidence type="ECO:0000313" key="1">
    <source>
        <dbReference type="EMBL" id="GFU01384.1"/>
    </source>
</evidence>
<evidence type="ECO:0000313" key="2">
    <source>
        <dbReference type="Proteomes" id="UP000887013"/>
    </source>
</evidence>
<proteinExistence type="predicted"/>
<dbReference type="Proteomes" id="UP000887013">
    <property type="component" value="Unassembled WGS sequence"/>
</dbReference>
<keyword evidence="2" id="KW-1185">Reference proteome</keyword>
<dbReference type="EMBL" id="BMAW01027268">
    <property type="protein sequence ID" value="GFU01384.1"/>
    <property type="molecule type" value="Genomic_DNA"/>
</dbReference>
<comment type="caution">
    <text evidence="1">The sequence shown here is derived from an EMBL/GenBank/DDBJ whole genome shotgun (WGS) entry which is preliminary data.</text>
</comment>
<dbReference type="OrthoDB" id="6496015at2759"/>